<protein>
    <submittedName>
        <fullName evidence="2">Helix-turn-helix transcriptional regulator</fullName>
    </submittedName>
</protein>
<sequence>MPAPYSPSIRRRRLSTELKRLRTEAGLTLVEAAKQSGTGKSNLSKIEQAESKHVPAKTLDGLLDLYQVEDPEVRAALHELSRLAGERGWWSQYKDLMPEMLADFEAEACAFRTYQAQVIPGLLQTPGYADAVFRANQVREDDEIAQRVASRMKRQEILNRVNPPSYAAIIDEGALRRNVGSLKVMQEQLLHLTHMAARHNINIYVLPFDAGAHPATEGSFVVMDFPDPRDPSIAYLETPVSSLYLEEEHQIRIFNDMFGSAQGCSLSPAQSVTFIRDVLEELEE</sequence>
<dbReference type="CDD" id="cd00093">
    <property type="entry name" value="HTH_XRE"/>
    <property type="match status" value="1"/>
</dbReference>
<comment type="caution">
    <text evidence="2">The sequence shown here is derived from an EMBL/GenBank/DDBJ whole genome shotgun (WGS) entry which is preliminary data.</text>
</comment>
<dbReference type="SMART" id="SM00530">
    <property type="entry name" value="HTH_XRE"/>
    <property type="match status" value="1"/>
</dbReference>
<accession>A0ABP7G5R5</accession>
<evidence type="ECO:0000259" key="1">
    <source>
        <dbReference type="PROSITE" id="PS50943"/>
    </source>
</evidence>
<dbReference type="InterPro" id="IPR001387">
    <property type="entry name" value="Cro/C1-type_HTH"/>
</dbReference>
<gene>
    <name evidence="2" type="ORF">GCM10022402_38780</name>
</gene>
<dbReference type="Pfam" id="PF13560">
    <property type="entry name" value="HTH_31"/>
    <property type="match status" value="1"/>
</dbReference>
<evidence type="ECO:0000313" key="2">
    <source>
        <dbReference type="EMBL" id="GAA3756606.1"/>
    </source>
</evidence>
<dbReference type="Gene3D" id="1.10.260.40">
    <property type="entry name" value="lambda repressor-like DNA-binding domains"/>
    <property type="match status" value="1"/>
</dbReference>
<dbReference type="Pfam" id="PF19054">
    <property type="entry name" value="DUF5753"/>
    <property type="match status" value="1"/>
</dbReference>
<dbReference type="PROSITE" id="PS50943">
    <property type="entry name" value="HTH_CROC1"/>
    <property type="match status" value="1"/>
</dbReference>
<dbReference type="SUPFAM" id="SSF47413">
    <property type="entry name" value="lambda repressor-like DNA-binding domains"/>
    <property type="match status" value="1"/>
</dbReference>
<keyword evidence="3" id="KW-1185">Reference proteome</keyword>
<reference evidence="3" key="1">
    <citation type="journal article" date="2019" name="Int. J. Syst. Evol. Microbiol.">
        <title>The Global Catalogue of Microorganisms (GCM) 10K type strain sequencing project: providing services to taxonomists for standard genome sequencing and annotation.</title>
        <authorList>
            <consortium name="The Broad Institute Genomics Platform"/>
            <consortium name="The Broad Institute Genome Sequencing Center for Infectious Disease"/>
            <person name="Wu L."/>
            <person name="Ma J."/>
        </authorList>
    </citation>
    <scope>NUCLEOTIDE SEQUENCE [LARGE SCALE GENOMIC DNA]</scope>
    <source>
        <strain evidence="3">JCM 17137</strain>
    </source>
</reference>
<dbReference type="InterPro" id="IPR010982">
    <property type="entry name" value="Lambda_DNA-bd_dom_sf"/>
</dbReference>
<dbReference type="EMBL" id="BAABDD010000023">
    <property type="protein sequence ID" value="GAA3756606.1"/>
    <property type="molecule type" value="Genomic_DNA"/>
</dbReference>
<proteinExistence type="predicted"/>
<organism evidence="2 3">
    <name type="scientific">Salinactinospora qingdaonensis</name>
    <dbReference type="NCBI Taxonomy" id="702744"/>
    <lineage>
        <taxon>Bacteria</taxon>
        <taxon>Bacillati</taxon>
        <taxon>Actinomycetota</taxon>
        <taxon>Actinomycetes</taxon>
        <taxon>Streptosporangiales</taxon>
        <taxon>Nocardiopsidaceae</taxon>
        <taxon>Salinactinospora</taxon>
    </lineage>
</organism>
<dbReference type="RefSeq" id="WP_344974313.1">
    <property type="nucleotide sequence ID" value="NZ_BAABDD010000023.1"/>
</dbReference>
<dbReference type="InterPro" id="IPR043917">
    <property type="entry name" value="DUF5753"/>
</dbReference>
<name>A0ABP7G5R5_9ACTN</name>
<dbReference type="Proteomes" id="UP001500908">
    <property type="component" value="Unassembled WGS sequence"/>
</dbReference>
<evidence type="ECO:0000313" key="3">
    <source>
        <dbReference type="Proteomes" id="UP001500908"/>
    </source>
</evidence>
<feature type="domain" description="HTH cro/C1-type" evidence="1">
    <location>
        <begin position="18"/>
        <end position="73"/>
    </location>
</feature>